<dbReference type="Pfam" id="PF24750">
    <property type="entry name" value="b-prop_At3g26010-like"/>
    <property type="match status" value="1"/>
</dbReference>
<evidence type="ECO:0000259" key="1">
    <source>
        <dbReference type="Pfam" id="PF24750"/>
    </source>
</evidence>
<dbReference type="AlphaFoldDB" id="A0AAV6XB16"/>
<organism evidence="2 3">
    <name type="scientific">Buddleja alternifolia</name>
    <dbReference type="NCBI Taxonomy" id="168488"/>
    <lineage>
        <taxon>Eukaryota</taxon>
        <taxon>Viridiplantae</taxon>
        <taxon>Streptophyta</taxon>
        <taxon>Embryophyta</taxon>
        <taxon>Tracheophyta</taxon>
        <taxon>Spermatophyta</taxon>
        <taxon>Magnoliopsida</taxon>
        <taxon>eudicotyledons</taxon>
        <taxon>Gunneridae</taxon>
        <taxon>Pentapetalae</taxon>
        <taxon>asterids</taxon>
        <taxon>lamiids</taxon>
        <taxon>Lamiales</taxon>
        <taxon>Scrophulariaceae</taxon>
        <taxon>Buddlejeae</taxon>
        <taxon>Buddleja</taxon>
    </lineage>
</organism>
<dbReference type="EMBL" id="WHWC01000009">
    <property type="protein sequence ID" value="KAG8376358.1"/>
    <property type="molecule type" value="Genomic_DNA"/>
</dbReference>
<sequence>MGMQYEIYRVSVASPTSSATTFEMETFSSASGEWTKSSFVLPTLISLGVAFGPTLMLEGVIYWRGYDRLGVVPDNISRIVMVAYDPARESSVEIIRLLSRQENIKTWTNVIGHSEGKICHARTDSKEIEV</sequence>
<accession>A0AAV6XB16</accession>
<dbReference type="InterPro" id="IPR056592">
    <property type="entry name" value="Beta-prop_At3g26010-like"/>
</dbReference>
<reference evidence="2" key="1">
    <citation type="submission" date="2019-10" db="EMBL/GenBank/DDBJ databases">
        <authorList>
            <person name="Zhang R."/>
            <person name="Pan Y."/>
            <person name="Wang J."/>
            <person name="Ma R."/>
            <person name="Yu S."/>
        </authorList>
    </citation>
    <scope>NUCLEOTIDE SEQUENCE</scope>
    <source>
        <strain evidence="2">LA-IB0</strain>
        <tissue evidence="2">Leaf</tissue>
    </source>
</reference>
<proteinExistence type="predicted"/>
<name>A0AAV6XB16_9LAMI</name>
<dbReference type="Proteomes" id="UP000826271">
    <property type="component" value="Unassembled WGS sequence"/>
</dbReference>
<feature type="domain" description="F-box protein At3g26010-like beta-propeller" evidence="1">
    <location>
        <begin position="4"/>
        <end position="125"/>
    </location>
</feature>
<evidence type="ECO:0000313" key="3">
    <source>
        <dbReference type="Proteomes" id="UP000826271"/>
    </source>
</evidence>
<gene>
    <name evidence="2" type="ORF">BUALT_Bualt09G0054800</name>
</gene>
<comment type="caution">
    <text evidence="2">The sequence shown here is derived from an EMBL/GenBank/DDBJ whole genome shotgun (WGS) entry which is preliminary data.</text>
</comment>
<evidence type="ECO:0000313" key="2">
    <source>
        <dbReference type="EMBL" id="KAG8376358.1"/>
    </source>
</evidence>
<keyword evidence="3" id="KW-1185">Reference proteome</keyword>
<protein>
    <recommendedName>
        <fullName evidence="1">F-box protein At3g26010-like beta-propeller domain-containing protein</fullName>
    </recommendedName>
</protein>